<dbReference type="EMBL" id="CAJVPY010002758">
    <property type="protein sequence ID" value="CAG8571213.1"/>
    <property type="molecule type" value="Genomic_DNA"/>
</dbReference>
<sequence>MGYKKNKPNKNKQKVITSDEEESTHYVAEFDNRNEQDSNTSDKSYSTTSEISALLKRLETLEKRQVAHNKKAKSQRFDTNSDDTNNDFKRKNPKFSPTACDWAIRRIMRGIINNKRDTEKCKKSIRSFYDNKKKKTDNTAFQVPAYTTSNETLGEFVASLELNKIRTTSSHTPLTTLRHQNTNCEIQDRNPSDAIESSDRSSKMFQNADRKLRNHTSRLEKLEKLQRLQAWKTIHQLKDDLQRCLVNQKLMEKRRIKYRFMELQEGGYSINL</sequence>
<evidence type="ECO:0000256" key="1">
    <source>
        <dbReference type="SAM" id="MobiDB-lite"/>
    </source>
</evidence>
<dbReference type="Proteomes" id="UP000789405">
    <property type="component" value="Unassembled WGS sequence"/>
</dbReference>
<organism evidence="2 3">
    <name type="scientific">Dentiscutata erythropus</name>
    <dbReference type="NCBI Taxonomy" id="1348616"/>
    <lineage>
        <taxon>Eukaryota</taxon>
        <taxon>Fungi</taxon>
        <taxon>Fungi incertae sedis</taxon>
        <taxon>Mucoromycota</taxon>
        <taxon>Glomeromycotina</taxon>
        <taxon>Glomeromycetes</taxon>
        <taxon>Diversisporales</taxon>
        <taxon>Gigasporaceae</taxon>
        <taxon>Dentiscutata</taxon>
    </lineage>
</organism>
<feature type="region of interest" description="Disordered" evidence="1">
    <location>
        <begin position="1"/>
        <end position="49"/>
    </location>
</feature>
<gene>
    <name evidence="2" type="ORF">DERYTH_LOCUS6218</name>
</gene>
<keyword evidence="3" id="KW-1185">Reference proteome</keyword>
<accession>A0A9N9BPE7</accession>
<feature type="compositionally biased region" description="Basic residues" evidence="1">
    <location>
        <begin position="1"/>
        <end position="13"/>
    </location>
</feature>
<evidence type="ECO:0000313" key="3">
    <source>
        <dbReference type="Proteomes" id="UP000789405"/>
    </source>
</evidence>
<dbReference type="AlphaFoldDB" id="A0A9N9BPE7"/>
<feature type="compositionally biased region" description="Polar residues" evidence="1">
    <location>
        <begin position="37"/>
        <end position="49"/>
    </location>
</feature>
<evidence type="ECO:0000313" key="2">
    <source>
        <dbReference type="EMBL" id="CAG8571213.1"/>
    </source>
</evidence>
<comment type="caution">
    <text evidence="2">The sequence shown here is derived from an EMBL/GenBank/DDBJ whole genome shotgun (WGS) entry which is preliminary data.</text>
</comment>
<proteinExistence type="predicted"/>
<name>A0A9N9BPE7_9GLOM</name>
<reference evidence="2" key="1">
    <citation type="submission" date="2021-06" db="EMBL/GenBank/DDBJ databases">
        <authorList>
            <person name="Kallberg Y."/>
            <person name="Tangrot J."/>
            <person name="Rosling A."/>
        </authorList>
    </citation>
    <scope>NUCLEOTIDE SEQUENCE</scope>
    <source>
        <strain evidence="2">MA453B</strain>
    </source>
</reference>
<feature type="region of interest" description="Disordered" evidence="1">
    <location>
        <begin position="65"/>
        <end position="92"/>
    </location>
</feature>
<protein>
    <submittedName>
        <fullName evidence="2">9609_t:CDS:1</fullName>
    </submittedName>
</protein>